<dbReference type="OrthoDB" id="5149141at2"/>
<reference evidence="2 3" key="1">
    <citation type="submission" date="2010-08" db="EMBL/GenBank/DDBJ databases">
        <title>Complete sequence of Clostridium cellulovorans 743B.</title>
        <authorList>
            <consortium name="US DOE Joint Genome Institute"/>
            <person name="Lucas S."/>
            <person name="Copeland A."/>
            <person name="Lapidus A."/>
            <person name="Cheng J.-F."/>
            <person name="Bruce D."/>
            <person name="Goodwin L."/>
            <person name="Pitluck S."/>
            <person name="Chertkov O."/>
            <person name="Detter J.C."/>
            <person name="Han C."/>
            <person name="Tapia R."/>
            <person name="Land M."/>
            <person name="Hauser L."/>
            <person name="Chang Y.-J."/>
            <person name="Jeffries C."/>
            <person name="Kyrpides N."/>
            <person name="Ivanova N."/>
            <person name="Mikhailova N."/>
            <person name="Hemme C.L."/>
            <person name="Woyke T."/>
        </authorList>
    </citation>
    <scope>NUCLEOTIDE SEQUENCE [LARGE SCALE GENOMIC DNA]</scope>
    <source>
        <strain evidence="3">ATCC 35296 / DSM 3052 / OCM 3 / 743B</strain>
    </source>
</reference>
<dbReference type="HOGENOM" id="CLU_830804_0_0_9"/>
<proteinExistence type="predicted"/>
<dbReference type="Proteomes" id="UP000002730">
    <property type="component" value="Chromosome"/>
</dbReference>
<dbReference type="PROSITE" id="PS51534">
    <property type="entry name" value="SEFIR"/>
    <property type="match status" value="1"/>
</dbReference>
<dbReference type="Pfam" id="PF08357">
    <property type="entry name" value="SEFIR"/>
    <property type="match status" value="1"/>
</dbReference>
<dbReference type="KEGG" id="ccb:Clocel_2647"/>
<name>D9SRC1_CLOC7</name>
<evidence type="ECO:0000313" key="2">
    <source>
        <dbReference type="EMBL" id="ADL52350.1"/>
    </source>
</evidence>
<dbReference type="eggNOG" id="ENOG5032WCX">
    <property type="taxonomic scope" value="Bacteria"/>
</dbReference>
<accession>D9SRC1</accession>
<dbReference type="AlphaFoldDB" id="D9SRC1"/>
<feature type="domain" description="SEFIR" evidence="1">
    <location>
        <begin position="1"/>
        <end position="131"/>
    </location>
</feature>
<evidence type="ECO:0000259" key="1">
    <source>
        <dbReference type="PROSITE" id="PS51534"/>
    </source>
</evidence>
<keyword evidence="3" id="KW-1185">Reference proteome</keyword>
<dbReference type="STRING" id="573061.Clocel_2647"/>
<protein>
    <submittedName>
        <fullName evidence="2">SEFIR domain protein</fullName>
    </submittedName>
</protein>
<dbReference type="EMBL" id="CP002160">
    <property type="protein sequence ID" value="ADL52350.1"/>
    <property type="molecule type" value="Genomic_DNA"/>
</dbReference>
<evidence type="ECO:0000313" key="3">
    <source>
        <dbReference type="Proteomes" id="UP000002730"/>
    </source>
</evidence>
<dbReference type="InterPro" id="IPR013568">
    <property type="entry name" value="SEFIR_dom"/>
</dbReference>
<dbReference type="Gene3D" id="3.40.50.10140">
    <property type="entry name" value="Toll/interleukin-1 receptor homology (TIR) domain"/>
    <property type="match status" value="1"/>
</dbReference>
<dbReference type="InterPro" id="IPR035897">
    <property type="entry name" value="Toll_tir_struct_dom_sf"/>
</dbReference>
<sequence length="334" mass="39364">MIFVSYSWIHEEPDYNVLRFVNDLRKNGYEATCDVMYIQKENAINFPKMMAKNFKAADKVIVVLSKEYKRKADKFIGGVGQEYQYIISEIESNSNKYILVSFDKNFHEVVPDFLKGREIIFINKTNPRKYDKLFFRIRNGEEYVFDPPNIIYTEPLPMFLGEEELIDVSSNISRVKYRFQSDIYSYIKKCIEGYREINICVETPQILEILLTFPNSTLLRVFNKYAISRDSRPYGNYLCDFCGRNVQNKILKSIRYDSSYDFFNREKSDYLKVAEYIRERSGDDEIEEKHISYALLQWTKSDTINAIHKSLGKELMDKIIDAVLKDTTDPGLIL</sequence>
<organism evidence="2 3">
    <name type="scientific">Clostridium cellulovorans (strain ATCC 35296 / DSM 3052 / OCM 3 / 743B)</name>
    <dbReference type="NCBI Taxonomy" id="573061"/>
    <lineage>
        <taxon>Bacteria</taxon>
        <taxon>Bacillati</taxon>
        <taxon>Bacillota</taxon>
        <taxon>Clostridia</taxon>
        <taxon>Eubacteriales</taxon>
        <taxon>Clostridiaceae</taxon>
        <taxon>Clostridium</taxon>
    </lineage>
</organism>
<gene>
    <name evidence="2" type="ordered locus">Clocel_2647</name>
</gene>
<dbReference type="RefSeq" id="WP_010075627.1">
    <property type="nucleotide sequence ID" value="NC_014393.1"/>
</dbReference>